<keyword evidence="4" id="KW-0378">Hydrolase</keyword>
<evidence type="ECO:0000313" key="5">
    <source>
        <dbReference type="Proteomes" id="UP000240542"/>
    </source>
</evidence>
<dbReference type="GO" id="GO:0004527">
    <property type="term" value="F:exonuclease activity"/>
    <property type="evidence" value="ECO:0007669"/>
    <property type="project" value="UniProtKB-KW"/>
</dbReference>
<protein>
    <submittedName>
        <fullName evidence="4">Endonuclease/exonuclease/phosphatase family protein</fullName>
    </submittedName>
</protein>
<dbReference type="RefSeq" id="WP_106585508.1">
    <property type="nucleotide sequence ID" value="NZ_PYGA01000019.1"/>
</dbReference>
<feature type="region of interest" description="Disordered" evidence="1">
    <location>
        <begin position="303"/>
        <end position="370"/>
    </location>
</feature>
<evidence type="ECO:0000313" key="4">
    <source>
        <dbReference type="EMBL" id="PSK91845.1"/>
    </source>
</evidence>
<feature type="region of interest" description="Disordered" evidence="1">
    <location>
        <begin position="241"/>
        <end position="260"/>
    </location>
</feature>
<dbReference type="InterPro" id="IPR036691">
    <property type="entry name" value="Endo/exonu/phosph_ase_sf"/>
</dbReference>
<feature type="signal peptide" evidence="2">
    <location>
        <begin position="1"/>
        <end position="30"/>
    </location>
</feature>
<gene>
    <name evidence="4" type="ORF">CLV63_119126</name>
</gene>
<keyword evidence="4" id="KW-0255">Endonuclease</keyword>
<dbReference type="Pfam" id="PF03372">
    <property type="entry name" value="Exo_endo_phos"/>
    <property type="match status" value="1"/>
</dbReference>
<dbReference type="GO" id="GO:0004519">
    <property type="term" value="F:endonuclease activity"/>
    <property type="evidence" value="ECO:0007669"/>
    <property type="project" value="UniProtKB-KW"/>
</dbReference>
<proteinExistence type="predicted"/>
<feature type="domain" description="Endonuclease/exonuclease/phosphatase" evidence="3">
    <location>
        <begin position="49"/>
        <end position="407"/>
    </location>
</feature>
<sequence length="415" mass="45221">MHRPRRPLLVLSTAACSLSLLLGAAPAAGADPHRPAPADRGDSDIRFATFNASLNRPAEGDLVDDLSGKGDEQARGVAEVVQRQRPDVLLLNEFDHDADGRAAALFQRNYLDRGQGGAKPIDYPYRYTAPVNTGVASGFDLDNDGTAVTDPGSPGYAEDALGFGAFAGQYGMVVYSKYPIDKRRVRTFQDFRWADMPGALLPEDPETGEPFYSDEEREALPLSSKSHWDIPVRTPRGRTTHFLVAHPTPPSFDGPERRNANRNHDEIRFWADYVRFGKSRYIYDDEGRRGGLKPGARFVVAGDLNADPLDGDGRPEGIRGLLESPRVTDPRPASEGGPEAAERQGGANADHKGDPANDTADFGDDPAPGNLRVDYVLPSRGTRVESGGVFWPTADDPLARLNAVSDHHMVWLDVR</sequence>
<evidence type="ECO:0000256" key="2">
    <source>
        <dbReference type="SAM" id="SignalP"/>
    </source>
</evidence>
<evidence type="ECO:0000256" key="1">
    <source>
        <dbReference type="SAM" id="MobiDB-lite"/>
    </source>
</evidence>
<dbReference type="Gene3D" id="3.60.10.10">
    <property type="entry name" value="Endonuclease/exonuclease/phosphatase"/>
    <property type="match status" value="1"/>
</dbReference>
<dbReference type="SUPFAM" id="SSF56219">
    <property type="entry name" value="DNase I-like"/>
    <property type="match status" value="1"/>
</dbReference>
<organism evidence="4 5">
    <name type="scientific">Murinocardiopsis flavida</name>
    <dbReference type="NCBI Taxonomy" id="645275"/>
    <lineage>
        <taxon>Bacteria</taxon>
        <taxon>Bacillati</taxon>
        <taxon>Actinomycetota</taxon>
        <taxon>Actinomycetes</taxon>
        <taxon>Streptosporangiales</taxon>
        <taxon>Nocardiopsidaceae</taxon>
        <taxon>Murinocardiopsis</taxon>
    </lineage>
</organism>
<keyword evidence="4" id="KW-0540">Nuclease</keyword>
<dbReference type="EMBL" id="PYGA01000019">
    <property type="protein sequence ID" value="PSK91845.1"/>
    <property type="molecule type" value="Genomic_DNA"/>
</dbReference>
<reference evidence="4 5" key="1">
    <citation type="submission" date="2018-03" db="EMBL/GenBank/DDBJ databases">
        <title>Genomic Encyclopedia of Archaeal and Bacterial Type Strains, Phase II (KMG-II): from individual species to whole genera.</title>
        <authorList>
            <person name="Goeker M."/>
        </authorList>
    </citation>
    <scope>NUCLEOTIDE SEQUENCE [LARGE SCALE GENOMIC DNA]</scope>
    <source>
        <strain evidence="4 5">DSM 45312</strain>
    </source>
</reference>
<comment type="caution">
    <text evidence="4">The sequence shown here is derived from an EMBL/GenBank/DDBJ whole genome shotgun (WGS) entry which is preliminary data.</text>
</comment>
<name>A0A2P8D3Q4_9ACTN</name>
<dbReference type="OrthoDB" id="292013at2"/>
<evidence type="ECO:0000259" key="3">
    <source>
        <dbReference type="Pfam" id="PF03372"/>
    </source>
</evidence>
<keyword evidence="4" id="KW-0269">Exonuclease</keyword>
<dbReference type="Proteomes" id="UP000240542">
    <property type="component" value="Unassembled WGS sequence"/>
</dbReference>
<feature type="chain" id="PRO_5015115317" evidence="2">
    <location>
        <begin position="31"/>
        <end position="415"/>
    </location>
</feature>
<dbReference type="AlphaFoldDB" id="A0A2P8D3Q4"/>
<accession>A0A2P8D3Q4</accession>
<keyword evidence="2" id="KW-0732">Signal</keyword>
<keyword evidence="5" id="KW-1185">Reference proteome</keyword>
<dbReference type="InterPro" id="IPR005135">
    <property type="entry name" value="Endo/exonuclease/phosphatase"/>
</dbReference>